<sequence length="89" mass="9374">MQSSHAAVHVSALFDERSLIADAELLPLVALAERVGLPDLAATVRIEAADNSGGARAPAKMMSLLGAMCRGRLHRRSGAVTPLRRSSAR</sequence>
<dbReference type="RefSeq" id="WP_328965409.1">
    <property type="nucleotide sequence ID" value="NZ_CP108090.1"/>
</dbReference>
<evidence type="ECO:0000313" key="2">
    <source>
        <dbReference type="Proteomes" id="UP001432039"/>
    </source>
</evidence>
<protein>
    <recommendedName>
        <fullName evidence="3">IS1380 family transposase</fullName>
    </recommendedName>
</protein>
<reference evidence="1" key="1">
    <citation type="submission" date="2022-10" db="EMBL/GenBank/DDBJ databases">
        <title>The complete genomes of actinobacterial strains from the NBC collection.</title>
        <authorList>
            <person name="Joergensen T.S."/>
            <person name="Alvarez Arevalo M."/>
            <person name="Sterndorff E.B."/>
            <person name="Faurdal D."/>
            <person name="Vuksanovic O."/>
            <person name="Mourched A.-S."/>
            <person name="Charusanti P."/>
            <person name="Shaw S."/>
            <person name="Blin K."/>
            <person name="Weber T."/>
        </authorList>
    </citation>
    <scope>NUCLEOTIDE SEQUENCE</scope>
    <source>
        <strain evidence="1">NBC_00248</strain>
    </source>
</reference>
<proteinExistence type="predicted"/>
<dbReference type="Proteomes" id="UP001432039">
    <property type="component" value="Chromosome"/>
</dbReference>
<accession>A0ABZ1TR38</accession>
<gene>
    <name evidence="1" type="ORF">OG517_40495</name>
</gene>
<name>A0ABZ1TR38_STRVG</name>
<organism evidence="1 2">
    <name type="scientific">Streptomyces virginiae</name>
    <name type="common">Streptomyces cinnamonensis</name>
    <dbReference type="NCBI Taxonomy" id="1961"/>
    <lineage>
        <taxon>Bacteria</taxon>
        <taxon>Bacillati</taxon>
        <taxon>Actinomycetota</taxon>
        <taxon>Actinomycetes</taxon>
        <taxon>Kitasatosporales</taxon>
        <taxon>Streptomycetaceae</taxon>
        <taxon>Streptomyces</taxon>
    </lineage>
</organism>
<keyword evidence="2" id="KW-1185">Reference proteome</keyword>
<evidence type="ECO:0008006" key="3">
    <source>
        <dbReference type="Google" id="ProtNLM"/>
    </source>
</evidence>
<dbReference type="EMBL" id="CP108090">
    <property type="protein sequence ID" value="WUQ17181.1"/>
    <property type="molecule type" value="Genomic_DNA"/>
</dbReference>
<evidence type="ECO:0000313" key="1">
    <source>
        <dbReference type="EMBL" id="WUQ17181.1"/>
    </source>
</evidence>